<keyword evidence="1" id="KW-0808">Transferase</keyword>
<evidence type="ECO:0000256" key="1">
    <source>
        <dbReference type="ARBA" id="ARBA00022679"/>
    </source>
</evidence>
<protein>
    <recommendedName>
        <fullName evidence="2">Glycosyl transferase CAP10 domain-containing protein</fullName>
    </recommendedName>
</protein>
<accession>A0A6C0DYQ3</accession>
<evidence type="ECO:0000313" key="3">
    <source>
        <dbReference type="EMBL" id="QHT22026.1"/>
    </source>
</evidence>
<name>A0A6C0DYQ3_9ZZZZ</name>
<dbReference type="InterPro" id="IPR006598">
    <property type="entry name" value="CAP10"/>
</dbReference>
<dbReference type="EMBL" id="MN739700">
    <property type="protein sequence ID" value="QHT22026.1"/>
    <property type="molecule type" value="Genomic_DNA"/>
</dbReference>
<sequence>MTDIQQVLYNYINSSYKLYKYANLKEIDKLKENYYKSRTDRNRTNKYPLVKYIIKNQELSVSVDWNEKILEKDDVVKEEDKRIEHIYNMINNTIKYALKKNKPVPDTELYIWLSDRVPWYNNIDKRFPIYVFSKPINTQFILFPDNTFDCMTQDAKYSTQCSDWDDTKKSILKKAMTIDYDDKKDKVFFKGTATGQYHTNIRDNLNKSSADNTWLSIKLDGWTSYMPMEQFCEYKILINLPGHYPWSNRFKYLFLMKSLVINVDVFSIDTENAEFEPEWTTFINLLVEPDKHYLNIIMKYYYSSDKNEKIKNIQLNYDSSQYVLKELKNIYENRDNEKYQKIISNGYETISKLNNSDIYEYIYECIIHNSKVNFI</sequence>
<proteinExistence type="predicted"/>
<dbReference type="GO" id="GO:0016740">
    <property type="term" value="F:transferase activity"/>
    <property type="evidence" value="ECO:0007669"/>
    <property type="project" value="UniProtKB-KW"/>
</dbReference>
<dbReference type="PANTHER" id="PTHR12203:SF35">
    <property type="entry name" value="PROTEIN O-GLUCOSYLTRANSFERASE 1"/>
    <property type="match status" value="1"/>
</dbReference>
<dbReference type="InterPro" id="IPR051091">
    <property type="entry name" value="O-Glucosyltr/Glycosyltrsf_90"/>
</dbReference>
<dbReference type="SMART" id="SM00672">
    <property type="entry name" value="CAP10"/>
    <property type="match status" value="1"/>
</dbReference>
<dbReference type="PANTHER" id="PTHR12203">
    <property type="entry name" value="KDEL LYS-ASP-GLU-LEU CONTAINING - RELATED"/>
    <property type="match status" value="1"/>
</dbReference>
<evidence type="ECO:0000259" key="2">
    <source>
        <dbReference type="SMART" id="SM00672"/>
    </source>
</evidence>
<feature type="domain" description="Glycosyl transferase CAP10" evidence="2">
    <location>
        <begin position="103"/>
        <end position="357"/>
    </location>
</feature>
<dbReference type="AlphaFoldDB" id="A0A6C0DYQ3"/>
<reference evidence="3" key="1">
    <citation type="journal article" date="2020" name="Nature">
        <title>Giant virus diversity and host interactions through global metagenomics.</title>
        <authorList>
            <person name="Schulz F."/>
            <person name="Roux S."/>
            <person name="Paez-Espino D."/>
            <person name="Jungbluth S."/>
            <person name="Walsh D.A."/>
            <person name="Denef V.J."/>
            <person name="McMahon K.D."/>
            <person name="Konstantinidis K.T."/>
            <person name="Eloe-Fadrosh E.A."/>
            <person name="Kyrpides N.C."/>
            <person name="Woyke T."/>
        </authorList>
    </citation>
    <scope>NUCLEOTIDE SEQUENCE</scope>
    <source>
        <strain evidence="3">GVMAG-M-3300023179-103</strain>
    </source>
</reference>
<organism evidence="3">
    <name type="scientific">viral metagenome</name>
    <dbReference type="NCBI Taxonomy" id="1070528"/>
    <lineage>
        <taxon>unclassified sequences</taxon>
        <taxon>metagenomes</taxon>
        <taxon>organismal metagenomes</taxon>
    </lineage>
</organism>